<dbReference type="EMBL" id="CP036426">
    <property type="protein sequence ID" value="QDV38947.1"/>
    <property type="molecule type" value="Genomic_DNA"/>
</dbReference>
<name>A0A518HDL2_9BACT</name>
<dbReference type="OrthoDB" id="277738at2"/>
<evidence type="ECO:0000313" key="4">
    <source>
        <dbReference type="Proteomes" id="UP000317835"/>
    </source>
</evidence>
<organism evidence="3 4">
    <name type="scientific">Tautonia plasticadhaerens</name>
    <dbReference type="NCBI Taxonomy" id="2527974"/>
    <lineage>
        <taxon>Bacteria</taxon>
        <taxon>Pseudomonadati</taxon>
        <taxon>Planctomycetota</taxon>
        <taxon>Planctomycetia</taxon>
        <taxon>Isosphaerales</taxon>
        <taxon>Isosphaeraceae</taxon>
        <taxon>Tautonia</taxon>
    </lineage>
</organism>
<feature type="transmembrane region" description="Helical" evidence="1">
    <location>
        <begin position="117"/>
        <end position="134"/>
    </location>
</feature>
<dbReference type="InterPro" id="IPR053934">
    <property type="entry name" value="HTTM_dom"/>
</dbReference>
<dbReference type="KEGG" id="tpla:ElP_69070"/>
<dbReference type="AlphaFoldDB" id="A0A518HDL2"/>
<proteinExistence type="predicted"/>
<feature type="transmembrane region" description="Helical" evidence="1">
    <location>
        <begin position="291"/>
        <end position="313"/>
    </location>
</feature>
<keyword evidence="1" id="KW-0472">Membrane</keyword>
<gene>
    <name evidence="3" type="ORF">ElP_69070</name>
</gene>
<feature type="transmembrane region" description="Helical" evidence="1">
    <location>
        <begin position="63"/>
        <end position="84"/>
    </location>
</feature>
<dbReference type="Proteomes" id="UP000317835">
    <property type="component" value="Chromosome"/>
</dbReference>
<feature type="transmembrane region" description="Helical" evidence="1">
    <location>
        <begin position="154"/>
        <end position="172"/>
    </location>
</feature>
<feature type="transmembrane region" description="Helical" evidence="1">
    <location>
        <begin position="247"/>
        <end position="271"/>
    </location>
</feature>
<evidence type="ECO:0000256" key="1">
    <source>
        <dbReference type="SAM" id="Phobius"/>
    </source>
</evidence>
<feature type="transmembrane region" description="Helical" evidence="1">
    <location>
        <begin position="325"/>
        <end position="343"/>
    </location>
</feature>
<dbReference type="Pfam" id="PF05090">
    <property type="entry name" value="HTTM"/>
    <property type="match status" value="1"/>
</dbReference>
<keyword evidence="1" id="KW-0812">Transmembrane</keyword>
<keyword evidence="1" id="KW-1133">Transmembrane helix</keyword>
<evidence type="ECO:0000259" key="2">
    <source>
        <dbReference type="Pfam" id="PF05090"/>
    </source>
</evidence>
<dbReference type="RefSeq" id="WP_145277842.1">
    <property type="nucleotide sequence ID" value="NZ_CP036426.1"/>
</dbReference>
<evidence type="ECO:0000313" key="3">
    <source>
        <dbReference type="EMBL" id="QDV38947.1"/>
    </source>
</evidence>
<reference evidence="3 4" key="1">
    <citation type="submission" date="2019-02" db="EMBL/GenBank/DDBJ databases">
        <title>Deep-cultivation of Planctomycetes and their phenomic and genomic characterization uncovers novel biology.</title>
        <authorList>
            <person name="Wiegand S."/>
            <person name="Jogler M."/>
            <person name="Boedeker C."/>
            <person name="Pinto D."/>
            <person name="Vollmers J."/>
            <person name="Rivas-Marin E."/>
            <person name="Kohn T."/>
            <person name="Peeters S.H."/>
            <person name="Heuer A."/>
            <person name="Rast P."/>
            <person name="Oberbeckmann S."/>
            <person name="Bunk B."/>
            <person name="Jeske O."/>
            <person name="Meyerdierks A."/>
            <person name="Storesund J.E."/>
            <person name="Kallscheuer N."/>
            <person name="Luecker S."/>
            <person name="Lage O.M."/>
            <person name="Pohl T."/>
            <person name="Merkel B.J."/>
            <person name="Hornburger P."/>
            <person name="Mueller R.-W."/>
            <person name="Bruemmer F."/>
            <person name="Labrenz M."/>
            <person name="Spormann A.M."/>
            <person name="Op den Camp H."/>
            <person name="Overmann J."/>
            <person name="Amann R."/>
            <person name="Jetten M.S.M."/>
            <person name="Mascher T."/>
            <person name="Medema M.H."/>
            <person name="Devos D.P."/>
            <person name="Kaster A.-K."/>
            <person name="Ovreas L."/>
            <person name="Rohde M."/>
            <person name="Galperin M.Y."/>
            <person name="Jogler C."/>
        </authorList>
    </citation>
    <scope>NUCLEOTIDE SEQUENCE [LARGE SCALE GENOMIC DNA]</scope>
    <source>
        <strain evidence="3 4">ElP</strain>
    </source>
</reference>
<accession>A0A518HDL2</accession>
<feature type="transmembrane region" description="Helical" evidence="1">
    <location>
        <begin position="21"/>
        <end position="43"/>
    </location>
</feature>
<feature type="domain" description="HTTM" evidence="2">
    <location>
        <begin position="20"/>
        <end position="263"/>
    </location>
</feature>
<feature type="transmembrane region" description="Helical" evidence="1">
    <location>
        <begin position="91"/>
        <end position="111"/>
    </location>
</feature>
<protein>
    <submittedName>
        <fullName evidence="3">Vitamin K-dependent gamma-carboxylase</fullName>
    </submittedName>
</protein>
<keyword evidence="4" id="KW-1185">Reference proteome</keyword>
<sequence length="365" mass="39804">MLNRIDRWIFHGYPARVGDLAVLRVMYASYMILGQFPRATWILDSPSAFFAPPPGPAAMFTDWPADGVILGLNWAYLLGLVALLIGWRTPIASLVSGVVFIALGCWTHASVKINHDILLGVLPLAMAASGWGRWWSLDARRPGSSPGEPARGWCLSLLALMIGAAMATAGWAKFSTGWLDTTTHSTYGYLTSQFVRGEAGPLAEVVLTSRPEWLHELGDWAAVWLELGFLAATFWRPAFRWCLGLAVVFHLGNWLLFDIHFGSNVVVYGAFVPWSRLVPPSWLSRTPRPSTLGVGGLLAFGYGAWMMLAEPLLLWSSRANSSSIVLDRVVILIGTAIAALFFARSLGRLVSPAREGPGRSTLGNP</sequence>